<proteinExistence type="predicted"/>
<evidence type="ECO:0000256" key="2">
    <source>
        <dbReference type="SAM" id="MobiDB-lite"/>
    </source>
</evidence>
<keyword evidence="5" id="KW-1185">Reference proteome</keyword>
<dbReference type="HOGENOM" id="CLU_875866_0_0_1"/>
<organism evidence="4 5">
    <name type="scientific">Ciona savignyi</name>
    <name type="common">Pacific transparent sea squirt</name>
    <dbReference type="NCBI Taxonomy" id="51511"/>
    <lineage>
        <taxon>Eukaryota</taxon>
        <taxon>Metazoa</taxon>
        <taxon>Chordata</taxon>
        <taxon>Tunicata</taxon>
        <taxon>Ascidiacea</taxon>
        <taxon>Phlebobranchia</taxon>
        <taxon>Cionidae</taxon>
        <taxon>Ciona</taxon>
    </lineage>
</organism>
<dbReference type="Proteomes" id="UP000007875">
    <property type="component" value="Unassembled WGS sequence"/>
</dbReference>
<name>H2YUR1_CIOSA</name>
<feature type="region of interest" description="Disordered" evidence="2">
    <location>
        <begin position="299"/>
        <end position="318"/>
    </location>
</feature>
<reference evidence="4" key="3">
    <citation type="submission" date="2025-09" db="UniProtKB">
        <authorList>
            <consortium name="Ensembl"/>
        </authorList>
    </citation>
    <scope>IDENTIFICATION</scope>
</reference>
<sequence length="318" mass="34626">MYKLTYESDEDISVPVDHVPATTDTESRYTMDEDVIYDKSKDAKENDLEKARSRTMMSAVMSAHAVNPESGAEKKKSRKFYQMFNNTSQDDLSSPSKVSTNSAAIGCKSVLLTFYLLLLTGVVVFLLVMLQGMSVKQHRLNDRVEYLQRTINVMSGGLGKPVITDFEAPPLPSDTAIPPPVPPVTDHDDSVVVPPPPLPVSSSQDSAPPAVRSAREAPSCCADVSTKLEVSKRTIQQINSEISDIQTNAIRNHANMQKRLAAMDYQIKALRDKSNSLEMQDVTIEDQLSRAQGNVQTVNAGTTSNSASVQPASSACSS</sequence>
<evidence type="ECO:0000256" key="1">
    <source>
        <dbReference type="SAM" id="Coils"/>
    </source>
</evidence>
<dbReference type="Ensembl" id="ENSCSAVT00000009185.1">
    <property type="protein sequence ID" value="ENSCSAVP00000009071.1"/>
    <property type="gene ID" value="ENSCSAVG00000005359.1"/>
</dbReference>
<reference evidence="4" key="2">
    <citation type="submission" date="2025-08" db="UniProtKB">
        <authorList>
            <consortium name="Ensembl"/>
        </authorList>
    </citation>
    <scope>IDENTIFICATION</scope>
</reference>
<feature type="region of interest" description="Disordered" evidence="2">
    <location>
        <begin position="171"/>
        <end position="218"/>
    </location>
</feature>
<feature type="transmembrane region" description="Helical" evidence="3">
    <location>
        <begin position="110"/>
        <end position="130"/>
    </location>
</feature>
<keyword evidence="3" id="KW-0812">Transmembrane</keyword>
<feature type="compositionally biased region" description="Pro residues" evidence="2">
    <location>
        <begin position="171"/>
        <end position="183"/>
    </location>
</feature>
<keyword evidence="1" id="KW-0175">Coiled coil</keyword>
<feature type="coiled-coil region" evidence="1">
    <location>
        <begin position="228"/>
        <end position="273"/>
    </location>
</feature>
<reference evidence="5" key="1">
    <citation type="submission" date="2003-08" db="EMBL/GenBank/DDBJ databases">
        <authorList>
            <person name="Birren B."/>
            <person name="Nusbaum C."/>
            <person name="Abebe A."/>
            <person name="Abouelleil A."/>
            <person name="Adekoya E."/>
            <person name="Ait-zahra M."/>
            <person name="Allen N."/>
            <person name="Allen T."/>
            <person name="An P."/>
            <person name="Anderson M."/>
            <person name="Anderson S."/>
            <person name="Arachchi H."/>
            <person name="Armbruster J."/>
            <person name="Bachantsang P."/>
            <person name="Baldwin J."/>
            <person name="Barry A."/>
            <person name="Bayul T."/>
            <person name="Blitshsteyn B."/>
            <person name="Bloom T."/>
            <person name="Blye J."/>
            <person name="Boguslavskiy L."/>
            <person name="Borowsky M."/>
            <person name="Boukhgalter B."/>
            <person name="Brunache A."/>
            <person name="Butler J."/>
            <person name="Calixte N."/>
            <person name="Calvo S."/>
            <person name="Camarata J."/>
            <person name="Campo K."/>
            <person name="Chang J."/>
            <person name="Cheshatsang Y."/>
            <person name="Citroen M."/>
            <person name="Collymore A."/>
            <person name="Considine T."/>
            <person name="Cook A."/>
            <person name="Cooke P."/>
            <person name="Corum B."/>
            <person name="Cuomo C."/>
            <person name="David R."/>
            <person name="Dawoe T."/>
            <person name="Degray S."/>
            <person name="Dodge S."/>
            <person name="Dooley K."/>
            <person name="Dorje P."/>
            <person name="Dorjee K."/>
            <person name="Dorris L."/>
            <person name="Duffey N."/>
            <person name="Dupes A."/>
            <person name="Elkins T."/>
            <person name="Engels R."/>
            <person name="Erickson J."/>
            <person name="Farina A."/>
            <person name="Faro S."/>
            <person name="Ferreira P."/>
            <person name="Fischer H."/>
            <person name="Fitzgerald M."/>
            <person name="Foley K."/>
            <person name="Gage D."/>
            <person name="Galagan J."/>
            <person name="Gearin G."/>
            <person name="Gnerre S."/>
            <person name="Gnirke A."/>
            <person name="Goyette A."/>
            <person name="Graham J."/>
            <person name="Grandbois E."/>
            <person name="Gyaltsen K."/>
            <person name="Hafez N."/>
            <person name="Hagopian D."/>
            <person name="Hagos B."/>
            <person name="Hall J."/>
            <person name="Hatcher B."/>
            <person name="Heller A."/>
            <person name="Higgins H."/>
            <person name="Honan T."/>
            <person name="Horn A."/>
            <person name="Houde N."/>
            <person name="Hughes L."/>
            <person name="Hulme W."/>
            <person name="Husby E."/>
            <person name="Iliev I."/>
            <person name="Jaffe D."/>
            <person name="Jones C."/>
            <person name="Kamal M."/>
            <person name="Kamat A."/>
            <person name="Kamvysselis M."/>
            <person name="Karlsson E."/>
            <person name="Kells C."/>
            <person name="Kieu A."/>
            <person name="Kisner P."/>
            <person name="Kodira C."/>
            <person name="Kulbokas E."/>
            <person name="Labutti K."/>
            <person name="Lama D."/>
            <person name="Landers T."/>
            <person name="Leger J."/>
            <person name="Levine S."/>
            <person name="Lewis D."/>
            <person name="Lewis T."/>
            <person name="Lindblad-toh K."/>
            <person name="Liu X."/>
            <person name="Lokyitsang T."/>
            <person name="Lokyitsang Y."/>
            <person name="Lucien O."/>
            <person name="Lui A."/>
            <person name="Ma L.J."/>
            <person name="Mabbitt R."/>
            <person name="Macdonald J."/>
            <person name="Maclean C."/>
            <person name="Major J."/>
            <person name="Manning J."/>
            <person name="Marabella R."/>
            <person name="Maru K."/>
            <person name="Matthews C."/>
            <person name="Mauceli E."/>
            <person name="Mccarthy M."/>
            <person name="Mcdonough S."/>
            <person name="Mcghee T."/>
            <person name="Meldrim J."/>
            <person name="Meneus L."/>
            <person name="Mesirov J."/>
            <person name="Mihalev A."/>
            <person name="Mihova T."/>
            <person name="Mikkelsen T."/>
            <person name="Mlenga V."/>
            <person name="Moru K."/>
            <person name="Mozes J."/>
            <person name="Mulrain L."/>
            <person name="Munson G."/>
            <person name="Naylor J."/>
            <person name="Newes C."/>
            <person name="Nguyen C."/>
            <person name="Nguyen N."/>
            <person name="Nguyen T."/>
            <person name="Nicol R."/>
            <person name="Nielsen C."/>
            <person name="Nizzari M."/>
            <person name="Norbu C."/>
            <person name="Norbu N."/>
            <person name="O'donnell P."/>
            <person name="Okoawo O."/>
            <person name="O'leary S."/>
            <person name="Omotosho B."/>
            <person name="O'neill K."/>
            <person name="Osman S."/>
            <person name="Parker S."/>
            <person name="Perrin D."/>
            <person name="Phunkhang P."/>
            <person name="Piqani B."/>
            <person name="Purcell S."/>
            <person name="Rachupka T."/>
            <person name="Ramasamy U."/>
            <person name="Rameau R."/>
            <person name="Ray V."/>
            <person name="Raymond C."/>
            <person name="Retta R."/>
            <person name="Richardson S."/>
            <person name="Rise C."/>
            <person name="Rodriguez J."/>
            <person name="Rogers J."/>
            <person name="Rogov P."/>
            <person name="Rutman M."/>
            <person name="Schupbach R."/>
            <person name="Seaman C."/>
            <person name="Settipalli S."/>
            <person name="Sharpe T."/>
            <person name="Sheridan J."/>
            <person name="Sherpa N."/>
            <person name="Shi J."/>
            <person name="Smirnov S."/>
            <person name="Smith C."/>
            <person name="Sougnez C."/>
            <person name="Spencer B."/>
            <person name="Stalker J."/>
            <person name="Stange-thomann N."/>
            <person name="Stavropoulos S."/>
            <person name="Stetson K."/>
            <person name="Stone C."/>
            <person name="Stone S."/>
            <person name="Stubbs M."/>
            <person name="Talamas J."/>
            <person name="Tchuinga P."/>
            <person name="Tenzing P."/>
            <person name="Tesfaye S."/>
            <person name="Theodore J."/>
            <person name="Thoulutsang Y."/>
            <person name="Topham K."/>
            <person name="Towey S."/>
            <person name="Tsamla T."/>
            <person name="Tsomo N."/>
            <person name="Vallee D."/>
            <person name="Vassiliev H."/>
            <person name="Venkataraman V."/>
            <person name="Vinson J."/>
            <person name="Vo A."/>
            <person name="Wade C."/>
            <person name="Wang S."/>
            <person name="Wangchuk T."/>
            <person name="Wangdi T."/>
            <person name="Whittaker C."/>
            <person name="Wilkinson J."/>
            <person name="Wu Y."/>
            <person name="Wyman D."/>
            <person name="Yadav S."/>
            <person name="Yang S."/>
            <person name="Yang X."/>
            <person name="Yeager S."/>
            <person name="Yee E."/>
            <person name="Young G."/>
            <person name="Zainoun J."/>
            <person name="Zembeck L."/>
            <person name="Zimmer A."/>
            <person name="Zody M."/>
            <person name="Lander E."/>
        </authorList>
    </citation>
    <scope>NUCLEOTIDE SEQUENCE [LARGE SCALE GENOMIC DNA]</scope>
</reference>
<protein>
    <submittedName>
        <fullName evidence="4">Uncharacterized protein</fullName>
    </submittedName>
</protein>
<dbReference type="GeneTree" id="ENSGT00530000069064"/>
<keyword evidence="3" id="KW-0472">Membrane</keyword>
<keyword evidence="3" id="KW-1133">Transmembrane helix</keyword>
<evidence type="ECO:0000313" key="5">
    <source>
        <dbReference type="Proteomes" id="UP000007875"/>
    </source>
</evidence>
<dbReference type="InParanoid" id="H2YUR1"/>
<accession>H2YUR1</accession>
<evidence type="ECO:0000313" key="4">
    <source>
        <dbReference type="Ensembl" id="ENSCSAVP00000009071.1"/>
    </source>
</evidence>
<dbReference type="AlphaFoldDB" id="H2YUR1"/>
<evidence type="ECO:0000256" key="3">
    <source>
        <dbReference type="SAM" id="Phobius"/>
    </source>
</evidence>